<dbReference type="OrthoDB" id="1067770at2"/>
<dbReference type="AlphaFoldDB" id="A0A2K9H686"/>
<gene>
    <name evidence="1" type="ORF">SAMN06265364_12055</name>
</gene>
<sequence length="400" mass="47319">MRRVLDLALLLVLTTMLVHCTEKTKRMNIVSMQTHKASHVHYDSIISMERLKEMGIDKGTLLKHIALQENAWNGGDFRDDQSTPQYMPTETDFQLTIPLVEYYLTTHSYKQPSSKLFQERVKYVFGTRLKMDKTKGYEGIGSDGDFSFALPYYAIYKDRFITYNWLLRDLLSIEGDKIKLKSQVFQQIKALNDFIFYDDMKAFKLLENLQAQGDDDGLGTPYNGVDILDDLFSTYRYYQSPKLNQWYFLRHEDEPFDFVNRIFDKAPNNNIIAHTLLIETIENNTTGKKHDYYDDHFANYIYDLIRDENEMNSKHFTLQQKAQIFCYFANSEHKMREKYRQYITSNLWDPMPWTCLIMLRCKEVYQYARTHKYFGISSPKIMEEMEQEGLSDEADGPDPE</sequence>
<reference evidence="1 2" key="1">
    <citation type="submission" date="2017-06" db="EMBL/GenBank/DDBJ databases">
        <authorList>
            <person name="Varghese N."/>
            <person name="Submissions S."/>
        </authorList>
    </citation>
    <scope>NUCLEOTIDE SEQUENCE [LARGE SCALE GENOMIC DNA]</scope>
    <source>
        <strain evidence="1 2">DSM 26989</strain>
    </source>
</reference>
<dbReference type="GeneID" id="94028123"/>
<name>A0A2K9H686_9BACT</name>
<comment type="caution">
    <text evidence="1">The sequence shown here is derived from an EMBL/GenBank/DDBJ whole genome shotgun (WGS) entry which is preliminary data.</text>
</comment>
<keyword evidence="2" id="KW-1185">Reference proteome</keyword>
<evidence type="ECO:0000313" key="1">
    <source>
        <dbReference type="EMBL" id="SNR93291.1"/>
    </source>
</evidence>
<dbReference type="KEGG" id="pje:CRM71_01540"/>
<evidence type="ECO:0000313" key="2">
    <source>
        <dbReference type="Proteomes" id="UP000198427"/>
    </source>
</evidence>
<proteinExistence type="predicted"/>
<protein>
    <submittedName>
        <fullName evidence="1">Uncharacterized protein</fullName>
    </submittedName>
</protein>
<organism evidence="1 2">
    <name type="scientific">Prevotella jejuni</name>
    <dbReference type="NCBI Taxonomy" id="1177574"/>
    <lineage>
        <taxon>Bacteria</taxon>
        <taxon>Pseudomonadati</taxon>
        <taxon>Bacteroidota</taxon>
        <taxon>Bacteroidia</taxon>
        <taxon>Bacteroidales</taxon>
        <taxon>Prevotellaceae</taxon>
        <taxon>Prevotella</taxon>
    </lineage>
</organism>
<dbReference type="RefSeq" id="WP_089366557.1">
    <property type="nucleotide sequence ID" value="NZ_CP023863.1"/>
</dbReference>
<accession>A0A2K9H686</accession>
<dbReference type="Proteomes" id="UP000198427">
    <property type="component" value="Unassembled WGS sequence"/>
</dbReference>
<dbReference type="EMBL" id="FZNZ01000020">
    <property type="protein sequence ID" value="SNR93291.1"/>
    <property type="molecule type" value="Genomic_DNA"/>
</dbReference>